<name>A0ABR2Z803_9AGAR</name>
<protein>
    <submittedName>
        <fullName evidence="2">Uncharacterized protein</fullName>
    </submittedName>
</protein>
<proteinExistence type="predicted"/>
<feature type="region of interest" description="Disordered" evidence="1">
    <location>
        <begin position="1"/>
        <end position="21"/>
    </location>
</feature>
<dbReference type="Proteomes" id="UP001437256">
    <property type="component" value="Unassembled WGS sequence"/>
</dbReference>
<evidence type="ECO:0000256" key="1">
    <source>
        <dbReference type="SAM" id="MobiDB-lite"/>
    </source>
</evidence>
<dbReference type="EMBL" id="JBBXMP010000432">
    <property type="protein sequence ID" value="KAL0057801.1"/>
    <property type="molecule type" value="Genomic_DNA"/>
</dbReference>
<gene>
    <name evidence="2" type="ORF">AAF712_015544</name>
</gene>
<organism evidence="2 3">
    <name type="scientific">Marasmius tenuissimus</name>
    <dbReference type="NCBI Taxonomy" id="585030"/>
    <lineage>
        <taxon>Eukaryota</taxon>
        <taxon>Fungi</taxon>
        <taxon>Dikarya</taxon>
        <taxon>Basidiomycota</taxon>
        <taxon>Agaricomycotina</taxon>
        <taxon>Agaricomycetes</taxon>
        <taxon>Agaricomycetidae</taxon>
        <taxon>Agaricales</taxon>
        <taxon>Marasmiineae</taxon>
        <taxon>Marasmiaceae</taxon>
        <taxon>Marasmius</taxon>
    </lineage>
</organism>
<keyword evidence="3" id="KW-1185">Reference proteome</keyword>
<accession>A0ABR2Z803</accession>
<evidence type="ECO:0000313" key="3">
    <source>
        <dbReference type="Proteomes" id="UP001437256"/>
    </source>
</evidence>
<comment type="caution">
    <text evidence="2">The sequence shown here is derived from an EMBL/GenBank/DDBJ whole genome shotgun (WGS) entry which is preliminary data.</text>
</comment>
<evidence type="ECO:0000313" key="2">
    <source>
        <dbReference type="EMBL" id="KAL0057801.1"/>
    </source>
</evidence>
<sequence length="193" mass="23231">MNNSYRIAERKERRAKREKASTIPAKAVLEDIACPSPCNEDGNTPRQCERDLEKRLDNLIVQYRRYVHPGPRLFLNDLCRQVAVWQEEMPSRQRELDTVRLKSPLHVTREYVQCLHDDFYALQDEYLYITRDHNGVDWQKRRKRLHDTTSRLALFLDMVDDIQRAVDRDELRDRLITKTLNYFTMYSHALSYW</sequence>
<reference evidence="2 3" key="1">
    <citation type="submission" date="2024-05" db="EMBL/GenBank/DDBJ databases">
        <title>A draft genome resource for the thread blight pathogen Marasmius tenuissimus strain MS-2.</title>
        <authorList>
            <person name="Yulfo-Soto G.E."/>
            <person name="Baruah I.K."/>
            <person name="Amoako-Attah I."/>
            <person name="Bukari Y."/>
            <person name="Meinhardt L.W."/>
            <person name="Bailey B.A."/>
            <person name="Cohen S.P."/>
        </authorList>
    </citation>
    <scope>NUCLEOTIDE SEQUENCE [LARGE SCALE GENOMIC DNA]</scope>
    <source>
        <strain evidence="2 3">MS-2</strain>
    </source>
</reference>